<organism evidence="2 3">
    <name type="scientific">Taylorella equigenitalis (strain MCE9)</name>
    <dbReference type="NCBI Taxonomy" id="937774"/>
    <lineage>
        <taxon>Bacteria</taxon>
        <taxon>Pseudomonadati</taxon>
        <taxon>Pseudomonadota</taxon>
        <taxon>Betaproteobacteria</taxon>
        <taxon>Burkholderiales</taxon>
        <taxon>Alcaligenaceae</taxon>
        <taxon>Taylorella</taxon>
    </lineage>
</organism>
<accession>A0A654KF04</accession>
<gene>
    <name evidence="2" type="ordered locus">TEQUI_0033</name>
</gene>
<dbReference type="InterPro" id="IPR012349">
    <property type="entry name" value="Split_barrel_FMN-bd"/>
</dbReference>
<dbReference type="EMBL" id="CP002456">
    <property type="protein sequence ID" value="ADU90992.1"/>
    <property type="molecule type" value="Genomic_DNA"/>
</dbReference>
<evidence type="ECO:0000313" key="2">
    <source>
        <dbReference type="EMBL" id="ADU90992.1"/>
    </source>
</evidence>
<dbReference type="Pfam" id="PF01243">
    <property type="entry name" value="PNPOx_N"/>
    <property type="match status" value="1"/>
</dbReference>
<feature type="domain" description="Pyridoxamine 5'-phosphate oxidase N-terminal" evidence="1">
    <location>
        <begin position="21"/>
        <end position="145"/>
    </location>
</feature>
<dbReference type="InterPro" id="IPR014419">
    <property type="entry name" value="HutZ"/>
</dbReference>
<dbReference type="Proteomes" id="UP000007472">
    <property type="component" value="Chromosome"/>
</dbReference>
<dbReference type="InterPro" id="IPR011576">
    <property type="entry name" value="Pyridox_Oxase_N"/>
</dbReference>
<evidence type="ECO:0000259" key="1">
    <source>
        <dbReference type="Pfam" id="PF01243"/>
    </source>
</evidence>
<protein>
    <submittedName>
        <fullName evidence="2">Pyridoxamine 5'-phosphate oxidase family protein</fullName>
    </submittedName>
</protein>
<dbReference type="PIRSF" id="PIRSF004633">
    <property type="entry name" value="UCP_PLP_oxd"/>
    <property type="match status" value="1"/>
</dbReference>
<proteinExistence type="predicted"/>
<dbReference type="SUPFAM" id="SSF50475">
    <property type="entry name" value="FMN-binding split barrel"/>
    <property type="match status" value="1"/>
</dbReference>
<sequence>MNNSVEKQNEKMQKLETFLLNLIDGQKSVIISSFDEGCVSSYAPFLRRGDEIYAILSSVAPHYHAIKKNKDLVSILFIVDEQKAHTIFARVRASFKVEVSFADEKREEIFKELREKYEDDAVIDIIEELADFHILKFKLKKGRFVRGFGAAYETDGLKIVSPSKPENLHGTPNL</sequence>
<dbReference type="KEGG" id="teq:TEQUI_0033"/>
<evidence type="ECO:0000313" key="3">
    <source>
        <dbReference type="Proteomes" id="UP000007472"/>
    </source>
</evidence>
<reference evidence="2 3" key="1">
    <citation type="journal article" date="2011" name="J. Bacteriol.">
        <title>Genome sequence of Taylorella equigenitalis MCE9, the causative agent of contagious equine metritis.</title>
        <authorList>
            <person name="Hebert L."/>
            <person name="Moumen B."/>
            <person name="Duquesne F."/>
            <person name="Breuil M.F."/>
            <person name="Laugier C."/>
            <person name="Batto J.M."/>
            <person name="Renault P."/>
            <person name="Petry S."/>
        </authorList>
    </citation>
    <scope>NUCLEOTIDE SEQUENCE [LARGE SCALE GENOMIC DNA]</scope>
    <source>
        <strain evidence="2 3">MCE9</strain>
    </source>
</reference>
<name>A0A654KF04_TAYEM</name>
<dbReference type="Gene3D" id="2.30.110.10">
    <property type="entry name" value="Electron Transport, Fmn-binding Protein, Chain A"/>
    <property type="match status" value="1"/>
</dbReference>
<dbReference type="AlphaFoldDB" id="A0A654KF04"/>